<dbReference type="PANTHER" id="PTHR13774:SF17">
    <property type="entry name" value="PHENAZINE BIOSYNTHESIS-LIKE DOMAIN-CONTAINING PROTEIN"/>
    <property type="match status" value="1"/>
</dbReference>
<comment type="similarity">
    <text evidence="1">Belongs to the PhzF family.</text>
</comment>
<dbReference type="Pfam" id="PF02567">
    <property type="entry name" value="PhzC-PhzF"/>
    <property type="match status" value="1"/>
</dbReference>
<dbReference type="PANTHER" id="PTHR13774">
    <property type="entry name" value="PHENAZINE BIOSYNTHESIS PROTEIN"/>
    <property type="match status" value="1"/>
</dbReference>
<evidence type="ECO:0000256" key="2">
    <source>
        <dbReference type="ARBA" id="ARBA00023235"/>
    </source>
</evidence>
<dbReference type="InterPro" id="IPR003719">
    <property type="entry name" value="Phenazine_PhzF-like"/>
</dbReference>
<name>B2A746_NATTJ</name>
<dbReference type="HOGENOM" id="CLU_048756_2_2_9"/>
<reference evidence="4 5" key="2">
    <citation type="journal article" date="2011" name="J. Bacteriol.">
        <title>Complete genome sequence of the anaerobic, halophilic alkalithermophile Natranaerobius thermophilus JW/NM-WN-LF.</title>
        <authorList>
            <person name="Zhao B."/>
            <person name="Mesbah N.M."/>
            <person name="Dalin E."/>
            <person name="Goodwin L."/>
            <person name="Nolan M."/>
            <person name="Pitluck S."/>
            <person name="Chertkov O."/>
            <person name="Brettin T.S."/>
            <person name="Han J."/>
            <person name="Larimer F.W."/>
            <person name="Land M.L."/>
            <person name="Hauser L."/>
            <person name="Kyrpides N."/>
            <person name="Wiegel J."/>
        </authorList>
    </citation>
    <scope>NUCLEOTIDE SEQUENCE [LARGE SCALE GENOMIC DNA]</scope>
    <source>
        <strain evidence="5">ATCC BAA-1301 / DSM 18059 / JW/NM-WN-LF</strain>
    </source>
</reference>
<dbReference type="InParanoid" id="B2A746"/>
<sequence>MTGSNIYIFQVDAFTKKPFSGNPAAVCITDSKMEEGWMQKVAQEMNLSETAFLWPSNDKSFNLKWFTPTTEVDLCGHATLAAAKILFSQNYLSQSEKNEITFNTNSGKLTANLIDNMIELDFPIEREVALEEYDELIRALRIGYSSIKFVGKNQFDFLVEVESEEKLGEIAPDHNKLAELTERGVIVTSASSLPSYDFVSRFFAPAVGVAEDPVTGSAHCNLGPYWKDRLHKDELIAYQDSDRGGEIKVKVDEQNDRVILGGQAVVVFKGTLLCQ</sequence>
<evidence type="ECO:0000256" key="3">
    <source>
        <dbReference type="PIRSR" id="PIRSR016184-1"/>
    </source>
</evidence>
<keyword evidence="2" id="KW-0413">Isomerase</keyword>
<evidence type="ECO:0000256" key="1">
    <source>
        <dbReference type="ARBA" id="ARBA00008270"/>
    </source>
</evidence>
<dbReference type="KEGG" id="nth:Nther_2070"/>
<dbReference type="GO" id="GO:0005737">
    <property type="term" value="C:cytoplasm"/>
    <property type="evidence" value="ECO:0007669"/>
    <property type="project" value="TreeGrafter"/>
</dbReference>
<dbReference type="eggNOG" id="COG0384">
    <property type="taxonomic scope" value="Bacteria"/>
</dbReference>
<dbReference type="Gene3D" id="3.10.310.10">
    <property type="entry name" value="Diaminopimelate Epimerase, Chain A, domain 1"/>
    <property type="match status" value="2"/>
</dbReference>
<dbReference type="AlphaFoldDB" id="B2A746"/>
<dbReference type="SUPFAM" id="SSF54506">
    <property type="entry name" value="Diaminopimelate epimerase-like"/>
    <property type="match status" value="1"/>
</dbReference>
<dbReference type="Proteomes" id="UP000001683">
    <property type="component" value="Chromosome"/>
</dbReference>
<dbReference type="STRING" id="457570.Nther_2070"/>
<keyword evidence="5" id="KW-1185">Reference proteome</keyword>
<organism evidence="4 5">
    <name type="scientific">Natranaerobius thermophilus (strain ATCC BAA-1301 / DSM 18059 / JW/NM-WN-LF)</name>
    <dbReference type="NCBI Taxonomy" id="457570"/>
    <lineage>
        <taxon>Bacteria</taxon>
        <taxon>Bacillati</taxon>
        <taxon>Bacillota</taxon>
        <taxon>Clostridia</taxon>
        <taxon>Natranaerobiales</taxon>
        <taxon>Natranaerobiaceae</taxon>
        <taxon>Natranaerobius</taxon>
    </lineage>
</organism>
<proteinExistence type="inferred from homology"/>
<feature type="active site" evidence="3">
    <location>
        <position position="49"/>
    </location>
</feature>
<dbReference type="RefSeq" id="WP_012448493.1">
    <property type="nucleotide sequence ID" value="NC_010718.1"/>
</dbReference>
<accession>B2A746</accession>
<protein>
    <submittedName>
        <fullName evidence="4">Phenazine biosynthesis protein PhzF family</fullName>
    </submittedName>
</protein>
<dbReference type="PIRSF" id="PIRSF016184">
    <property type="entry name" value="PhzC_PhzF"/>
    <property type="match status" value="1"/>
</dbReference>
<gene>
    <name evidence="4" type="ordered locus">Nther_2070</name>
</gene>
<evidence type="ECO:0000313" key="5">
    <source>
        <dbReference type="Proteomes" id="UP000001683"/>
    </source>
</evidence>
<dbReference type="NCBIfam" id="TIGR00654">
    <property type="entry name" value="PhzF_family"/>
    <property type="match status" value="1"/>
</dbReference>
<dbReference type="EMBL" id="CP001034">
    <property type="protein sequence ID" value="ACB85637.1"/>
    <property type="molecule type" value="Genomic_DNA"/>
</dbReference>
<evidence type="ECO:0000313" key="4">
    <source>
        <dbReference type="EMBL" id="ACB85637.1"/>
    </source>
</evidence>
<reference evidence="4 5" key="1">
    <citation type="submission" date="2008-04" db="EMBL/GenBank/DDBJ databases">
        <title>Complete sequence of chromosome of Natranaerobius thermophilus JW/NM-WN-LF.</title>
        <authorList>
            <consortium name="US DOE Joint Genome Institute"/>
            <person name="Copeland A."/>
            <person name="Lucas S."/>
            <person name="Lapidus A."/>
            <person name="Glavina del Rio T."/>
            <person name="Dalin E."/>
            <person name="Tice H."/>
            <person name="Bruce D."/>
            <person name="Goodwin L."/>
            <person name="Pitluck S."/>
            <person name="Chertkov O."/>
            <person name="Brettin T."/>
            <person name="Detter J.C."/>
            <person name="Han C."/>
            <person name="Kuske C.R."/>
            <person name="Schmutz J."/>
            <person name="Larimer F."/>
            <person name="Land M."/>
            <person name="Hauser L."/>
            <person name="Kyrpides N."/>
            <person name="Lykidis A."/>
            <person name="Mesbah N.M."/>
            <person name="Wiegel J."/>
        </authorList>
    </citation>
    <scope>NUCLEOTIDE SEQUENCE [LARGE SCALE GENOMIC DNA]</scope>
    <source>
        <strain evidence="5">ATCC BAA-1301 / DSM 18059 / JW/NM-WN-LF</strain>
    </source>
</reference>
<dbReference type="GO" id="GO:0016853">
    <property type="term" value="F:isomerase activity"/>
    <property type="evidence" value="ECO:0007669"/>
    <property type="project" value="UniProtKB-KW"/>
</dbReference>